<dbReference type="InterPro" id="IPR030395">
    <property type="entry name" value="GP_PDE_dom"/>
</dbReference>
<evidence type="ECO:0000313" key="2">
    <source>
        <dbReference type="EMBL" id="CAA9891028.1"/>
    </source>
</evidence>
<dbReference type="GO" id="GO:0006629">
    <property type="term" value="P:lipid metabolic process"/>
    <property type="evidence" value="ECO:0007669"/>
    <property type="project" value="InterPro"/>
</dbReference>
<dbReference type="PANTHER" id="PTHR46211">
    <property type="entry name" value="GLYCEROPHOSPHORYL DIESTER PHOSPHODIESTERASE"/>
    <property type="match status" value="1"/>
</dbReference>
<proteinExistence type="predicted"/>
<name>A0A8S0X146_9GAMM</name>
<dbReference type="EMBL" id="CADCXN010000061">
    <property type="protein sequence ID" value="CAA9891028.1"/>
    <property type="molecule type" value="Genomic_DNA"/>
</dbReference>
<keyword evidence="3" id="KW-1185">Reference proteome</keyword>
<dbReference type="CDD" id="cd08556">
    <property type="entry name" value="GDPD"/>
    <property type="match status" value="1"/>
</dbReference>
<feature type="domain" description="GP-PDE" evidence="1">
    <location>
        <begin position="30"/>
        <end position="271"/>
    </location>
</feature>
<protein>
    <submittedName>
        <fullName evidence="2">Glycerophosphoryl diester phosphodiesterase</fullName>
    </submittedName>
</protein>
<sequence length="275" mass="31647">MLAKNGSLRQDTLNLLYSHQFMKIQNPGSCLIFAHRGANREAADNTRAAFNKALNYPIDGMETDVQLSRDGIPVLWHDRFLNKLGHPWKHIDDFDYAQLEQMNFARHFSSSAEPEGVLSLKEFLDTYRGRCRLQIEIKNRDWEQPHRHESKIKQCIDLIGDPREHGIFISCFNLASMIFADQYAPGFPLYYALKEHHTQTDIEGFLKEHEFLQGLCMPIAILTDAIIERLRNNGKGIVTYTCNSNEEITHALNFGVDVLITDFPQKALQIRSARN</sequence>
<comment type="caution">
    <text evidence="2">The sequence shown here is derived from an EMBL/GenBank/DDBJ whole genome shotgun (WGS) entry which is preliminary data.</text>
</comment>
<dbReference type="Pfam" id="PF03009">
    <property type="entry name" value="GDPD"/>
    <property type="match status" value="1"/>
</dbReference>
<evidence type="ECO:0000259" key="1">
    <source>
        <dbReference type="PROSITE" id="PS51704"/>
    </source>
</evidence>
<dbReference type="PANTHER" id="PTHR46211:SF14">
    <property type="entry name" value="GLYCEROPHOSPHODIESTER PHOSPHODIESTERASE"/>
    <property type="match status" value="1"/>
</dbReference>
<evidence type="ECO:0000313" key="3">
    <source>
        <dbReference type="Proteomes" id="UP000494216"/>
    </source>
</evidence>
<dbReference type="GO" id="GO:0008081">
    <property type="term" value="F:phosphoric diester hydrolase activity"/>
    <property type="evidence" value="ECO:0007669"/>
    <property type="project" value="InterPro"/>
</dbReference>
<reference evidence="2 3" key="1">
    <citation type="submission" date="2020-02" db="EMBL/GenBank/DDBJ databases">
        <authorList>
            <person name="Hogendoorn C."/>
        </authorList>
    </citation>
    <scope>NUCLEOTIDE SEQUENCE [LARGE SCALE GENOMIC DNA]</scope>
    <source>
        <strain evidence="2">METHB21</strain>
    </source>
</reference>
<dbReference type="InterPro" id="IPR017946">
    <property type="entry name" value="PLC-like_Pdiesterase_TIM-brl"/>
</dbReference>
<gene>
    <name evidence="2" type="ORF">METHB2_320015</name>
</gene>
<organism evidence="2 3">
    <name type="scientific">Candidatus Methylobacter favarea</name>
    <dbReference type="NCBI Taxonomy" id="2707345"/>
    <lineage>
        <taxon>Bacteria</taxon>
        <taxon>Pseudomonadati</taxon>
        <taxon>Pseudomonadota</taxon>
        <taxon>Gammaproteobacteria</taxon>
        <taxon>Methylococcales</taxon>
        <taxon>Methylococcaceae</taxon>
        <taxon>Methylobacter</taxon>
    </lineage>
</organism>
<accession>A0A8S0X146</accession>
<dbReference type="Proteomes" id="UP000494216">
    <property type="component" value="Unassembled WGS sequence"/>
</dbReference>
<dbReference type="Gene3D" id="3.20.20.190">
    <property type="entry name" value="Phosphatidylinositol (PI) phosphodiesterase"/>
    <property type="match status" value="1"/>
</dbReference>
<dbReference type="AlphaFoldDB" id="A0A8S0X146"/>
<dbReference type="SUPFAM" id="SSF51695">
    <property type="entry name" value="PLC-like phosphodiesterases"/>
    <property type="match status" value="1"/>
</dbReference>
<dbReference type="PROSITE" id="PS51704">
    <property type="entry name" value="GP_PDE"/>
    <property type="match status" value="1"/>
</dbReference>